<evidence type="ECO:0000313" key="3">
    <source>
        <dbReference type="Proteomes" id="UP000625711"/>
    </source>
</evidence>
<comment type="caution">
    <text evidence="2">The sequence shown here is derived from an EMBL/GenBank/DDBJ whole genome shotgun (WGS) entry which is preliminary data.</text>
</comment>
<accession>A0A834I531</accession>
<proteinExistence type="predicted"/>
<keyword evidence="1" id="KW-1133">Transmembrane helix</keyword>
<dbReference type="EMBL" id="JAACXV010012434">
    <property type="protein sequence ID" value="KAF7274625.1"/>
    <property type="molecule type" value="Genomic_DNA"/>
</dbReference>
<protein>
    <submittedName>
        <fullName evidence="2">Uncharacterized protein</fullName>
    </submittedName>
</protein>
<reference evidence="2" key="1">
    <citation type="submission" date="2020-08" db="EMBL/GenBank/DDBJ databases">
        <title>Genome sequencing and assembly of the red palm weevil Rhynchophorus ferrugineus.</title>
        <authorList>
            <person name="Dias G.B."/>
            <person name="Bergman C.M."/>
            <person name="Manee M."/>
        </authorList>
    </citation>
    <scope>NUCLEOTIDE SEQUENCE</scope>
    <source>
        <strain evidence="2">AA-2017</strain>
        <tissue evidence="2">Whole larva</tissue>
    </source>
</reference>
<dbReference type="Proteomes" id="UP000625711">
    <property type="component" value="Unassembled WGS sequence"/>
</dbReference>
<organism evidence="2 3">
    <name type="scientific">Rhynchophorus ferrugineus</name>
    <name type="common">Red palm weevil</name>
    <name type="synonym">Curculio ferrugineus</name>
    <dbReference type="NCBI Taxonomy" id="354439"/>
    <lineage>
        <taxon>Eukaryota</taxon>
        <taxon>Metazoa</taxon>
        <taxon>Ecdysozoa</taxon>
        <taxon>Arthropoda</taxon>
        <taxon>Hexapoda</taxon>
        <taxon>Insecta</taxon>
        <taxon>Pterygota</taxon>
        <taxon>Neoptera</taxon>
        <taxon>Endopterygota</taxon>
        <taxon>Coleoptera</taxon>
        <taxon>Polyphaga</taxon>
        <taxon>Cucujiformia</taxon>
        <taxon>Curculionidae</taxon>
        <taxon>Dryophthorinae</taxon>
        <taxon>Rhynchophorus</taxon>
    </lineage>
</organism>
<gene>
    <name evidence="2" type="ORF">GWI33_012698</name>
</gene>
<evidence type="ECO:0000256" key="1">
    <source>
        <dbReference type="SAM" id="Phobius"/>
    </source>
</evidence>
<dbReference type="AlphaFoldDB" id="A0A834I531"/>
<sequence length="109" mass="12249">MGPGPDWSREDVPLPSPPFLCLAEEKSFHLLPRPFSLSSLSLSFILPVALDLPYLLGCRRGRQEGTLTFSQQGRNDLSVQPKPKLITAFKLFRNCPRLSGRQRTTRAAR</sequence>
<feature type="transmembrane region" description="Helical" evidence="1">
    <location>
        <begin position="35"/>
        <end position="56"/>
    </location>
</feature>
<keyword evidence="1" id="KW-0472">Membrane</keyword>
<keyword evidence="1" id="KW-0812">Transmembrane</keyword>
<keyword evidence="3" id="KW-1185">Reference proteome</keyword>
<evidence type="ECO:0000313" key="2">
    <source>
        <dbReference type="EMBL" id="KAF7274625.1"/>
    </source>
</evidence>
<name>A0A834I531_RHYFE</name>